<dbReference type="InterPro" id="IPR002963">
    <property type="entry name" value="Expansin"/>
</dbReference>
<feature type="signal peptide" evidence="4">
    <location>
        <begin position="1"/>
        <end position="15"/>
    </location>
</feature>
<gene>
    <name evidence="6" type="ORF">BRAA09T36028Z</name>
</gene>
<feature type="chain" id="PRO_5018239735" description="Expansin" evidence="4">
    <location>
        <begin position="16"/>
        <end position="234"/>
    </location>
</feature>
<dbReference type="SUPFAM" id="SSF50685">
    <property type="entry name" value="Barwin-like endoglucanases"/>
    <property type="match status" value="1"/>
</dbReference>
<dbReference type="PANTHER" id="PTHR31867">
    <property type="entry name" value="EXPANSIN-A15"/>
    <property type="match status" value="1"/>
</dbReference>
<dbReference type="GO" id="GO:0009664">
    <property type="term" value="P:plant-type cell wall organization"/>
    <property type="evidence" value="ECO:0007669"/>
    <property type="project" value="InterPro"/>
</dbReference>
<dbReference type="PROSITE" id="PS50842">
    <property type="entry name" value="EXPANSIN_EG45"/>
    <property type="match status" value="1"/>
</dbReference>
<dbReference type="PRINTS" id="PR01226">
    <property type="entry name" value="EXPANSIN"/>
</dbReference>
<keyword evidence="4" id="KW-0732">Signal</keyword>
<dbReference type="CDD" id="cd22274">
    <property type="entry name" value="DPBB_EXPA_N"/>
    <property type="match status" value="1"/>
</dbReference>
<keyword evidence="3" id="KW-0134">Cell wall</keyword>
<evidence type="ECO:0000256" key="2">
    <source>
        <dbReference type="ARBA" id="ARBA00023316"/>
    </source>
</evidence>
<name>A0A3P5XU25_BRACM</name>
<comment type="function">
    <text evidence="3">Causes loosening and extension of plant cell walls by disrupting non-covalent bonding between cellulose microfibrils and matrix glucans. No enzymatic activity has been found.</text>
</comment>
<protein>
    <recommendedName>
        <fullName evidence="3">Expansin</fullName>
    </recommendedName>
</protein>
<dbReference type="InterPro" id="IPR036908">
    <property type="entry name" value="RlpA-like_sf"/>
</dbReference>
<accession>A0A3P5XU25</accession>
<dbReference type="EMBL" id="LR031568">
    <property type="protein sequence ID" value="VDC58417.1"/>
    <property type="molecule type" value="Genomic_DNA"/>
</dbReference>
<dbReference type="InterPro" id="IPR009009">
    <property type="entry name" value="RlpA-like_DPBB"/>
</dbReference>
<comment type="similarity">
    <text evidence="3">Belongs to the expansin family. Expansin A subfamily.</text>
</comment>
<evidence type="ECO:0000259" key="5">
    <source>
        <dbReference type="PROSITE" id="PS50842"/>
    </source>
</evidence>
<dbReference type="Pfam" id="PF03330">
    <property type="entry name" value="DPBB_1"/>
    <property type="match status" value="1"/>
</dbReference>
<sequence>MGVLVISALLLHVLSFSVCVQGFYRRGGHHPGGHMGPWINAHATFYGGGDASGTMVNLIINNIGLTKKIIIITLAILDFDLRACTSAYFEIYGFVFEITKMNLIIHVSKHISLRLLFKFPNNPILYLSFNKIDYLKCGACGYGNLYGQGYGTETAALSTALFDNGLSCGACFELKCVNDPQWCIQGRSIVVTATNFCPPGGACDPPNHHFDLSQPIYEHIALYKSGIIPVMYRR</sequence>
<keyword evidence="2 3" id="KW-0961">Cell wall biogenesis/degradation</keyword>
<dbReference type="Gene3D" id="2.40.40.10">
    <property type="entry name" value="RlpA-like domain"/>
    <property type="match status" value="1"/>
</dbReference>
<evidence type="ECO:0000256" key="4">
    <source>
        <dbReference type="SAM" id="SignalP"/>
    </source>
</evidence>
<organism evidence="6">
    <name type="scientific">Brassica campestris</name>
    <name type="common">Field mustard</name>
    <dbReference type="NCBI Taxonomy" id="3711"/>
    <lineage>
        <taxon>Eukaryota</taxon>
        <taxon>Viridiplantae</taxon>
        <taxon>Streptophyta</taxon>
        <taxon>Embryophyta</taxon>
        <taxon>Tracheophyta</taxon>
        <taxon>Spermatophyta</taxon>
        <taxon>Magnoliopsida</taxon>
        <taxon>eudicotyledons</taxon>
        <taxon>Gunneridae</taxon>
        <taxon>Pentapetalae</taxon>
        <taxon>rosids</taxon>
        <taxon>malvids</taxon>
        <taxon>Brassicales</taxon>
        <taxon>Brassicaceae</taxon>
        <taxon>Brassiceae</taxon>
        <taxon>Brassica</taxon>
    </lineage>
</organism>
<reference evidence="6" key="1">
    <citation type="submission" date="2018-11" db="EMBL/GenBank/DDBJ databases">
        <authorList>
            <consortium name="Genoscope - CEA"/>
            <person name="William W."/>
        </authorList>
    </citation>
    <scope>NUCLEOTIDE SEQUENCE</scope>
</reference>
<proteinExistence type="inferred from homology"/>
<dbReference type="AlphaFoldDB" id="A0A3P5XU25"/>
<dbReference type="GO" id="GO:0016020">
    <property type="term" value="C:membrane"/>
    <property type="evidence" value="ECO:0007669"/>
    <property type="project" value="UniProtKB-SubCell"/>
</dbReference>
<feature type="domain" description="Expansin-like EG45" evidence="5">
    <location>
        <begin position="137"/>
        <end position="234"/>
    </location>
</feature>
<comment type="subcellular location">
    <subcellularLocation>
        <location evidence="3">Secreted</location>
        <location evidence="3">Cell wall</location>
    </subcellularLocation>
    <subcellularLocation>
        <location evidence="3">Membrane</location>
        <topology evidence="3">Peripheral membrane protein</topology>
    </subcellularLocation>
</comment>
<dbReference type="SMART" id="SM00837">
    <property type="entry name" value="DPBB_1"/>
    <property type="match status" value="1"/>
</dbReference>
<dbReference type="InterPro" id="IPR007112">
    <property type="entry name" value="Expansin/allergen_DPBB_dom"/>
</dbReference>
<evidence type="ECO:0000256" key="1">
    <source>
        <dbReference type="ARBA" id="ARBA00022525"/>
    </source>
</evidence>
<evidence type="ECO:0000313" key="6">
    <source>
        <dbReference type="EMBL" id="VDC58417.1"/>
    </source>
</evidence>
<keyword evidence="1 3" id="KW-0964">Secreted</keyword>
<evidence type="ECO:0000256" key="3">
    <source>
        <dbReference type="RuleBase" id="RU365023"/>
    </source>
</evidence>